<evidence type="ECO:0000313" key="1">
    <source>
        <dbReference type="EMBL" id="AXG66682.1"/>
    </source>
</evidence>
<sequence length="82" mass="9280">MPHFSVVNAHVEYVGVGYSGPFMRQIGRPHEIASYPTCEEAIRVACELKTASGDQTDWKVVNEFSERVMYDTTKQPTENLTE</sequence>
<proteinExistence type="predicted"/>
<reference evidence="1 2" key="1">
    <citation type="journal article" date="2018" name="Front. Microbiol.">
        <title>Jumbo Bacteriophages Are Represented Within an Increasing Diversity of Environmental Viruses Infecting the Emerging Phytopathogen, Dickeya solani.</title>
        <authorList>
            <person name="Day A.W."/>
            <person name="Ahn J."/>
            <person name="Salmond G.P.C."/>
        </authorList>
    </citation>
    <scope>NUCLEOTIDE SEQUENCE [LARGE SCALE GENOMIC DNA]</scope>
</reference>
<dbReference type="Proteomes" id="UP000263742">
    <property type="component" value="Segment"/>
</dbReference>
<organism evidence="1 2">
    <name type="scientific">Dickeya phage vB_DsoM_JA13</name>
    <dbReference type="NCBI Taxonomy" id="2283030"/>
    <lineage>
        <taxon>Viruses</taxon>
        <taxon>Duplodnaviria</taxon>
        <taxon>Heunggongvirae</taxon>
        <taxon>Uroviricota</taxon>
        <taxon>Caudoviricetes</taxon>
        <taxon>Salmondvirus</taxon>
        <taxon>Salmondvirus JA11</taxon>
    </lineage>
</organism>
<gene>
    <name evidence="1" type="ORF">JA13_279</name>
</gene>
<dbReference type="EMBL" id="MH460460">
    <property type="protein sequence ID" value="AXG66682.1"/>
    <property type="molecule type" value="Genomic_DNA"/>
</dbReference>
<name>A0A384ZWR2_9CAUD</name>
<protein>
    <submittedName>
        <fullName evidence="1">Uncharacterized protein</fullName>
    </submittedName>
</protein>
<evidence type="ECO:0000313" key="2">
    <source>
        <dbReference type="Proteomes" id="UP000263742"/>
    </source>
</evidence>
<accession>A0A384ZWR2</accession>